<dbReference type="HOGENOM" id="CLU_2481742_0_0_14"/>
<dbReference type="RefSeq" id="WP_025251405.1">
    <property type="nucleotide sequence ID" value="NZ_CP006934.1"/>
</dbReference>
<sequence length="87" mass="10265">MSETLNGHCLNVNFLRNIAIRSDIENQNLNFKIDLEEDKKFLTLFFHAVQGASFIIGDFKFEFTNQKSYYKTDPKGIWKLSRFIQIL</sequence>
<dbReference type="PATRIC" id="fig|1276257.3.peg.882"/>
<organism evidence="1 2">
    <name type="scientific">Spiroplasma sabaudiense Ar-1343</name>
    <dbReference type="NCBI Taxonomy" id="1276257"/>
    <lineage>
        <taxon>Bacteria</taxon>
        <taxon>Bacillati</taxon>
        <taxon>Mycoplasmatota</taxon>
        <taxon>Mollicutes</taxon>
        <taxon>Entomoplasmatales</taxon>
        <taxon>Spiroplasmataceae</taxon>
        <taxon>Spiroplasma</taxon>
    </lineage>
</organism>
<evidence type="ECO:0000313" key="1">
    <source>
        <dbReference type="EMBL" id="AHI54269.1"/>
    </source>
</evidence>
<proteinExistence type="predicted"/>
<name>W6AKM3_9MOLU</name>
<keyword evidence="2" id="KW-1185">Reference proteome</keyword>
<dbReference type="Proteomes" id="UP000019265">
    <property type="component" value="Chromosome"/>
</dbReference>
<accession>W6AKM3</accession>
<protein>
    <submittedName>
        <fullName evidence="1">Uncharacterized protein</fullName>
    </submittedName>
</protein>
<dbReference type="AlphaFoldDB" id="W6AKM3"/>
<reference evidence="1 2" key="1">
    <citation type="journal article" date="2014" name="Genome Biol. Evol.">
        <title>Molecular evolution of the substrate utilization strategies and putative virulence factors in mosquito-associated Spiroplasma species.</title>
        <authorList>
            <person name="Chang T.H."/>
            <person name="Lo W.S."/>
            <person name="Ku C."/>
            <person name="Chen L.L."/>
            <person name="Kuo C.H."/>
        </authorList>
    </citation>
    <scope>NUCLEOTIDE SEQUENCE [LARGE SCALE GENOMIC DNA]</scope>
    <source>
        <strain evidence="1">Ar-1343</strain>
    </source>
</reference>
<evidence type="ECO:0000313" key="2">
    <source>
        <dbReference type="Proteomes" id="UP000019265"/>
    </source>
</evidence>
<dbReference type="KEGG" id="ssab:SSABA_v1c08700"/>
<dbReference type="EMBL" id="CP006934">
    <property type="protein sequence ID" value="AHI54269.1"/>
    <property type="molecule type" value="Genomic_DNA"/>
</dbReference>
<gene>
    <name evidence="1" type="ORF">SSABA_v1c08700</name>
</gene>